<feature type="domain" description="DUF7730" evidence="2">
    <location>
        <begin position="56"/>
        <end position="195"/>
    </location>
</feature>
<evidence type="ECO:0000313" key="3">
    <source>
        <dbReference type="EMBL" id="KAK8099937.1"/>
    </source>
</evidence>
<dbReference type="Proteomes" id="UP001392437">
    <property type="component" value="Unassembled WGS sequence"/>
</dbReference>
<reference evidence="3 4" key="1">
    <citation type="submission" date="2023-01" db="EMBL/GenBank/DDBJ databases">
        <title>Analysis of 21 Apiospora genomes using comparative genomics revels a genus with tremendous synthesis potential of carbohydrate active enzymes and secondary metabolites.</title>
        <authorList>
            <person name="Sorensen T."/>
        </authorList>
    </citation>
    <scope>NUCLEOTIDE SEQUENCE [LARGE SCALE GENOMIC DNA]</scope>
    <source>
        <strain evidence="3 4">CBS 117206</strain>
    </source>
</reference>
<dbReference type="EMBL" id="JAQQWP010000009">
    <property type="protein sequence ID" value="KAK8099937.1"/>
    <property type="molecule type" value="Genomic_DNA"/>
</dbReference>
<evidence type="ECO:0000256" key="1">
    <source>
        <dbReference type="SAM" id="MobiDB-lite"/>
    </source>
</evidence>
<organism evidence="3 4">
    <name type="scientific">Apiospora kogelbergensis</name>
    <dbReference type="NCBI Taxonomy" id="1337665"/>
    <lineage>
        <taxon>Eukaryota</taxon>
        <taxon>Fungi</taxon>
        <taxon>Dikarya</taxon>
        <taxon>Ascomycota</taxon>
        <taxon>Pezizomycotina</taxon>
        <taxon>Sordariomycetes</taxon>
        <taxon>Xylariomycetidae</taxon>
        <taxon>Amphisphaeriales</taxon>
        <taxon>Apiosporaceae</taxon>
        <taxon>Apiospora</taxon>
    </lineage>
</organism>
<protein>
    <recommendedName>
        <fullName evidence="2">DUF7730 domain-containing protein</fullName>
    </recommendedName>
</protein>
<evidence type="ECO:0000313" key="4">
    <source>
        <dbReference type="Proteomes" id="UP001392437"/>
    </source>
</evidence>
<comment type="caution">
    <text evidence="3">The sequence shown here is derived from an EMBL/GenBank/DDBJ whole genome shotgun (WGS) entry which is preliminary data.</text>
</comment>
<evidence type="ECO:0000259" key="2">
    <source>
        <dbReference type="Pfam" id="PF24864"/>
    </source>
</evidence>
<keyword evidence="4" id="KW-1185">Reference proteome</keyword>
<feature type="compositionally biased region" description="Low complexity" evidence="1">
    <location>
        <begin position="119"/>
        <end position="133"/>
    </location>
</feature>
<gene>
    <name evidence="3" type="ORF">PG999_010311</name>
</gene>
<dbReference type="AlphaFoldDB" id="A0AAW0QBV4"/>
<name>A0AAW0QBV4_9PEZI</name>
<dbReference type="InterPro" id="IPR056632">
    <property type="entry name" value="DUF7730"/>
</dbReference>
<feature type="compositionally biased region" description="Basic and acidic residues" evidence="1">
    <location>
        <begin position="108"/>
        <end position="117"/>
    </location>
</feature>
<proteinExistence type="predicted"/>
<sequence>MSCLFVPTPTVQHPSLVGGPAAADLTGSYPSWRSGVLAICPTRPTQTHRFCPSCLPEIRPQIYEHVFGHESLHIFIYEKNLVCLVCRNPTAVKPDGHEECIGMSLSDSERARTDEGLKQQQQQLSSPSSSSSLHPGRPEKREQQHLAALLATADTLYRTHPFHLSNLTSTAAFPRRLNPRQRALVRHVRIDLALGNVTCDDFLLRNNWPTPPTTDGEDRPEPEYPFRIERFTSKAPM</sequence>
<feature type="region of interest" description="Disordered" evidence="1">
    <location>
        <begin position="108"/>
        <end position="143"/>
    </location>
</feature>
<dbReference type="Pfam" id="PF24864">
    <property type="entry name" value="DUF7730"/>
    <property type="match status" value="1"/>
</dbReference>
<accession>A0AAW0QBV4</accession>